<organism evidence="1 2">
    <name type="scientific">Paraburkholderia dioscoreae</name>
    <dbReference type="NCBI Taxonomy" id="2604047"/>
    <lineage>
        <taxon>Bacteria</taxon>
        <taxon>Pseudomonadati</taxon>
        <taxon>Pseudomonadota</taxon>
        <taxon>Betaproteobacteria</taxon>
        <taxon>Burkholderiales</taxon>
        <taxon>Burkholderiaceae</taxon>
        <taxon>Paraburkholderia</taxon>
    </lineage>
</organism>
<keyword evidence="2" id="KW-1185">Reference proteome</keyword>
<dbReference type="EMBL" id="LR699554">
    <property type="protein sequence ID" value="VVD31456.1"/>
    <property type="molecule type" value="Genomic_DNA"/>
</dbReference>
<proteinExistence type="predicted"/>
<evidence type="ECO:0000313" key="2">
    <source>
        <dbReference type="Proteomes" id="UP000325811"/>
    </source>
</evidence>
<evidence type="ECO:0000313" key="1">
    <source>
        <dbReference type="EMBL" id="VVD31456.1"/>
    </source>
</evidence>
<accession>A0A5Q4ZJ34</accession>
<dbReference type="Proteomes" id="UP000325811">
    <property type="component" value="Chromosome II"/>
</dbReference>
<sequence length="43" mass="4476">MGDVAGAAAAGTPSPAAPWPFGFVVFAGFEFMRAFHHKGLVRV</sequence>
<dbReference type="KEGG" id="pdio:PDMSB3_0153.1"/>
<dbReference type="AlphaFoldDB" id="A0A5Q4ZJ34"/>
<protein>
    <submittedName>
        <fullName evidence="1">Uncharacterized protein</fullName>
    </submittedName>
</protein>
<reference evidence="1 2" key="1">
    <citation type="submission" date="2019-08" db="EMBL/GenBank/DDBJ databases">
        <authorList>
            <person name="Herpell B J."/>
        </authorList>
    </citation>
    <scope>NUCLEOTIDE SEQUENCE [LARGE SCALE GENOMIC DNA]</scope>
    <source>
        <strain evidence="2">Msb3</strain>
    </source>
</reference>
<name>A0A5Q4ZJ34_9BURK</name>
<gene>
    <name evidence="1" type="ORF">PDMSB3_0153</name>
</gene>